<feature type="region of interest" description="Disordered" evidence="1">
    <location>
        <begin position="1"/>
        <end position="30"/>
    </location>
</feature>
<reference evidence="2" key="1">
    <citation type="submission" date="2020-08" db="EMBL/GenBank/DDBJ databases">
        <title>Multicomponent nature underlies the extraordinary mechanical properties of spider dragline silk.</title>
        <authorList>
            <person name="Kono N."/>
            <person name="Nakamura H."/>
            <person name="Mori M."/>
            <person name="Yoshida Y."/>
            <person name="Ohtoshi R."/>
            <person name="Malay A.D."/>
            <person name="Moran D.A.P."/>
            <person name="Tomita M."/>
            <person name="Numata K."/>
            <person name="Arakawa K."/>
        </authorList>
    </citation>
    <scope>NUCLEOTIDE SEQUENCE</scope>
</reference>
<sequence>MGDELSLKPLEDISDARSSKSKKPIQKGINAITEQSWRAPKITKGGATDAPDVSHFWNRASCRMADDYYGDWEGK</sequence>
<keyword evidence="3" id="KW-1185">Reference proteome</keyword>
<evidence type="ECO:0000256" key="1">
    <source>
        <dbReference type="SAM" id="MobiDB-lite"/>
    </source>
</evidence>
<feature type="compositionally biased region" description="Basic and acidic residues" evidence="1">
    <location>
        <begin position="1"/>
        <end position="18"/>
    </location>
</feature>
<dbReference type="Proteomes" id="UP000887159">
    <property type="component" value="Unassembled WGS sequence"/>
</dbReference>
<comment type="caution">
    <text evidence="2">The sequence shown here is derived from an EMBL/GenBank/DDBJ whole genome shotgun (WGS) entry which is preliminary data.</text>
</comment>
<evidence type="ECO:0000313" key="2">
    <source>
        <dbReference type="EMBL" id="GFX96407.1"/>
    </source>
</evidence>
<organism evidence="2 3">
    <name type="scientific">Trichonephila clavipes</name>
    <name type="common">Golden silk orbweaver</name>
    <name type="synonym">Nephila clavipes</name>
    <dbReference type="NCBI Taxonomy" id="2585209"/>
    <lineage>
        <taxon>Eukaryota</taxon>
        <taxon>Metazoa</taxon>
        <taxon>Ecdysozoa</taxon>
        <taxon>Arthropoda</taxon>
        <taxon>Chelicerata</taxon>
        <taxon>Arachnida</taxon>
        <taxon>Araneae</taxon>
        <taxon>Araneomorphae</taxon>
        <taxon>Entelegynae</taxon>
        <taxon>Araneoidea</taxon>
        <taxon>Nephilidae</taxon>
        <taxon>Trichonephila</taxon>
    </lineage>
</organism>
<dbReference type="EMBL" id="BMAU01021191">
    <property type="protein sequence ID" value="GFX96407.1"/>
    <property type="molecule type" value="Genomic_DNA"/>
</dbReference>
<gene>
    <name evidence="2" type="ORF">TNCV_2055241</name>
</gene>
<proteinExistence type="predicted"/>
<accession>A0A8X6V663</accession>
<protein>
    <submittedName>
        <fullName evidence="2">Uncharacterized protein</fullName>
    </submittedName>
</protein>
<evidence type="ECO:0000313" key="3">
    <source>
        <dbReference type="Proteomes" id="UP000887159"/>
    </source>
</evidence>
<name>A0A8X6V663_TRICX</name>
<dbReference type="AlphaFoldDB" id="A0A8X6V663"/>